<accession>A0A0L8H5S6</accession>
<feature type="non-terminal residue" evidence="1">
    <location>
        <position position="1"/>
    </location>
</feature>
<proteinExistence type="predicted"/>
<evidence type="ECO:0008006" key="2">
    <source>
        <dbReference type="Google" id="ProtNLM"/>
    </source>
</evidence>
<evidence type="ECO:0000313" key="1">
    <source>
        <dbReference type="EMBL" id="KOF84449.1"/>
    </source>
</evidence>
<protein>
    <recommendedName>
        <fullName evidence="2">Ubiquitin-like protease family profile domain-containing protein</fullName>
    </recommendedName>
</protein>
<name>A0A0L8H5S6_OCTBM</name>
<organism evidence="1">
    <name type="scientific">Octopus bimaculoides</name>
    <name type="common">California two-spotted octopus</name>
    <dbReference type="NCBI Taxonomy" id="37653"/>
    <lineage>
        <taxon>Eukaryota</taxon>
        <taxon>Metazoa</taxon>
        <taxon>Spiralia</taxon>
        <taxon>Lophotrochozoa</taxon>
        <taxon>Mollusca</taxon>
        <taxon>Cephalopoda</taxon>
        <taxon>Coleoidea</taxon>
        <taxon>Octopodiformes</taxon>
        <taxon>Octopoda</taxon>
        <taxon>Incirrata</taxon>
        <taxon>Octopodidae</taxon>
        <taxon>Octopus</taxon>
    </lineage>
</organism>
<gene>
    <name evidence="1" type="ORF">OCBIM_22022079mg</name>
</gene>
<dbReference type="EMBL" id="KQ419158">
    <property type="protein sequence ID" value="KOF84449.1"/>
    <property type="molecule type" value="Genomic_DNA"/>
</dbReference>
<sequence>INIIPTVQQLHVTNPQVSAYNCGLFAMAHAFELISGNTPEKFLFDQSRMLAHLRFCLENNKFVPFLKVKVFQMSTKPQKSLTFYHPLRNGLSLEVRLKIITSHMNIQNKIYHSIGSMFLVKISSKAQKIVRNLMRVRL</sequence>
<dbReference type="AlphaFoldDB" id="A0A0L8H5S6"/>
<reference evidence="1" key="1">
    <citation type="submission" date="2015-07" db="EMBL/GenBank/DDBJ databases">
        <title>MeaNS - Measles Nucleotide Surveillance Program.</title>
        <authorList>
            <person name="Tran T."/>
            <person name="Druce J."/>
        </authorList>
    </citation>
    <scope>NUCLEOTIDE SEQUENCE</scope>
    <source>
        <strain evidence="1">UCB-OBI-ISO-001</strain>
        <tissue evidence="1">Gonad</tissue>
    </source>
</reference>